<feature type="region of interest" description="Disordered" evidence="1">
    <location>
        <begin position="175"/>
        <end position="200"/>
    </location>
</feature>
<dbReference type="AlphaFoldDB" id="A0A8K0NKE1"/>
<reference evidence="2" key="1">
    <citation type="journal article" date="2020" name="bioRxiv">
        <title>Whole genome comparisons of ergot fungi reveals the divergence and evolution of species within the genus Claviceps are the result of varying mechanisms driving genome evolution and host range expansion.</title>
        <authorList>
            <person name="Wyka S.A."/>
            <person name="Mondo S.J."/>
            <person name="Liu M."/>
            <person name="Dettman J."/>
            <person name="Nalam V."/>
            <person name="Broders K.D."/>
        </authorList>
    </citation>
    <scope>NUCLEOTIDE SEQUENCE</scope>
    <source>
        <strain evidence="2">CCC 489</strain>
    </source>
</reference>
<feature type="compositionally biased region" description="Low complexity" evidence="1">
    <location>
        <begin position="478"/>
        <end position="504"/>
    </location>
</feature>
<feature type="region of interest" description="Disordered" evidence="1">
    <location>
        <begin position="1"/>
        <end position="99"/>
    </location>
</feature>
<feature type="region of interest" description="Disordered" evidence="1">
    <location>
        <begin position="423"/>
        <end position="559"/>
    </location>
</feature>
<dbReference type="Proteomes" id="UP000811619">
    <property type="component" value="Unassembled WGS sequence"/>
</dbReference>
<feature type="compositionally biased region" description="Low complexity" evidence="1">
    <location>
        <begin position="85"/>
        <end position="95"/>
    </location>
</feature>
<name>A0A8K0NKE1_9HYPO</name>
<protein>
    <submittedName>
        <fullName evidence="2">Uncharacterized protein</fullName>
    </submittedName>
</protein>
<proteinExistence type="predicted"/>
<keyword evidence="3" id="KW-1185">Reference proteome</keyword>
<sequence length="656" mass="70594">MSRNQNSRHVQAGHDDAAPPPYSETDVYSSSPRTNLSGRPLDDAASQACSSRSSCSSTGGHVIYTPPLTPRTPSSTNTHGHHSPQQQQQQQQQQQPLHTQTSAPLYFASRPPPVAENGSQTDILVYVIKVQGSSAPDDFPYHDHWAARDVTRQDWATFVNFLLANDATEGIDAVTGRESRTGSKSNSRVEGKLDNGREEQPAAAVAVARGTSTRAIEATMEQWNDGFFGPRGMHLVLNKQQTGPGVQQDIDACAAALGGLSVDNSRVGNIPLDDTHPRHDHHDGHYDHGERCWHGPQHGGSHHVAHDEARGRPRQGHPAENHQRTSSASSTSSSAASSGSSSASIGSLPGYDDVNEYQLPLYAGRLQEWASHPDQIRTRHDVEALKAELQAAGSRSVIGSSAGALGAADKRAPRKQIRALQAQWKSIKKAQRQTRRAHKRERRQRRRAEKRERRQQRRAMRRASRELRKARKAGRGGPATATAGPLSGVPVPAVPPVVSATAAPEHMPRSQGHGCGCGDPRTPRSSFFFRPDGPFGRQGLPGAGRGCRGRGHGGERGPGLVDADGAWPEDKHTHTHTTGMAAASVPAPGPVPAAKYQAAEQLDAEMSKMAVRTASLGHGAERMALERATEALARNRDRLRMEADEAYARDVAASGG</sequence>
<feature type="region of interest" description="Disordered" evidence="1">
    <location>
        <begin position="264"/>
        <end position="349"/>
    </location>
</feature>
<feature type="compositionally biased region" description="Basic and acidic residues" evidence="1">
    <location>
        <begin position="304"/>
        <end position="323"/>
    </location>
</feature>
<feature type="compositionally biased region" description="Basic and acidic residues" evidence="1">
    <location>
        <begin position="273"/>
        <end position="293"/>
    </location>
</feature>
<feature type="compositionally biased region" description="Basic residues" evidence="1">
    <location>
        <begin position="426"/>
        <end position="474"/>
    </location>
</feature>
<feature type="compositionally biased region" description="Polar residues" evidence="1">
    <location>
        <begin position="26"/>
        <end position="37"/>
    </location>
</feature>
<dbReference type="EMBL" id="SRPY01000120">
    <property type="protein sequence ID" value="KAG5928385.1"/>
    <property type="molecule type" value="Genomic_DNA"/>
</dbReference>
<evidence type="ECO:0000313" key="3">
    <source>
        <dbReference type="Proteomes" id="UP000811619"/>
    </source>
</evidence>
<feature type="compositionally biased region" description="Low complexity" evidence="1">
    <location>
        <begin position="325"/>
        <end position="347"/>
    </location>
</feature>
<accession>A0A8K0NKE1</accession>
<gene>
    <name evidence="2" type="ORF">E4U42_000778</name>
</gene>
<dbReference type="OrthoDB" id="5408998at2759"/>
<organism evidence="2 3">
    <name type="scientific">Claviceps africana</name>
    <dbReference type="NCBI Taxonomy" id="83212"/>
    <lineage>
        <taxon>Eukaryota</taxon>
        <taxon>Fungi</taxon>
        <taxon>Dikarya</taxon>
        <taxon>Ascomycota</taxon>
        <taxon>Pezizomycotina</taxon>
        <taxon>Sordariomycetes</taxon>
        <taxon>Hypocreomycetidae</taxon>
        <taxon>Hypocreales</taxon>
        <taxon>Clavicipitaceae</taxon>
        <taxon>Claviceps</taxon>
    </lineage>
</organism>
<evidence type="ECO:0000256" key="1">
    <source>
        <dbReference type="SAM" id="MobiDB-lite"/>
    </source>
</evidence>
<comment type="caution">
    <text evidence="2">The sequence shown here is derived from an EMBL/GenBank/DDBJ whole genome shotgun (WGS) entry which is preliminary data.</text>
</comment>
<feature type="compositionally biased region" description="Low complexity" evidence="1">
    <location>
        <begin position="44"/>
        <end position="57"/>
    </location>
</feature>
<evidence type="ECO:0000313" key="2">
    <source>
        <dbReference type="EMBL" id="KAG5928385.1"/>
    </source>
</evidence>